<sequence length="131" mass="15305">MYIQRLMYMIKKDNSLSDHFKLSPLYQILKPTHRETSDLLKKVYSCIMGYFCQLVGVSVSHLRLWRVGDISRMLRSACEQTAATEIMTHPSSFRDLVLDHVCALLPKKYLIIGKKPTHIQLKEHTMFHVKL</sequence>
<dbReference type="AlphaFoldDB" id="A0A0E9X048"/>
<reference evidence="1" key="2">
    <citation type="journal article" date="2015" name="Fish Shellfish Immunol.">
        <title>Early steps in the European eel (Anguilla anguilla)-Vibrio vulnificus interaction in the gills: Role of the RtxA13 toxin.</title>
        <authorList>
            <person name="Callol A."/>
            <person name="Pajuelo D."/>
            <person name="Ebbesson L."/>
            <person name="Teles M."/>
            <person name="MacKenzie S."/>
            <person name="Amaro C."/>
        </authorList>
    </citation>
    <scope>NUCLEOTIDE SEQUENCE</scope>
</reference>
<name>A0A0E9X048_ANGAN</name>
<accession>A0A0E9X048</accession>
<proteinExistence type="predicted"/>
<evidence type="ECO:0000313" key="1">
    <source>
        <dbReference type="EMBL" id="JAH95230.1"/>
    </source>
</evidence>
<reference evidence="1" key="1">
    <citation type="submission" date="2014-11" db="EMBL/GenBank/DDBJ databases">
        <authorList>
            <person name="Amaro Gonzalez C."/>
        </authorList>
    </citation>
    <scope>NUCLEOTIDE SEQUENCE</scope>
</reference>
<protein>
    <submittedName>
        <fullName evidence="1">Uncharacterized protein</fullName>
    </submittedName>
</protein>
<organism evidence="1">
    <name type="scientific">Anguilla anguilla</name>
    <name type="common">European freshwater eel</name>
    <name type="synonym">Muraena anguilla</name>
    <dbReference type="NCBI Taxonomy" id="7936"/>
    <lineage>
        <taxon>Eukaryota</taxon>
        <taxon>Metazoa</taxon>
        <taxon>Chordata</taxon>
        <taxon>Craniata</taxon>
        <taxon>Vertebrata</taxon>
        <taxon>Euteleostomi</taxon>
        <taxon>Actinopterygii</taxon>
        <taxon>Neopterygii</taxon>
        <taxon>Teleostei</taxon>
        <taxon>Anguilliformes</taxon>
        <taxon>Anguillidae</taxon>
        <taxon>Anguilla</taxon>
    </lineage>
</organism>
<dbReference type="EMBL" id="GBXM01013347">
    <property type="protein sequence ID" value="JAH95230.1"/>
    <property type="molecule type" value="Transcribed_RNA"/>
</dbReference>